<dbReference type="GO" id="GO:0004305">
    <property type="term" value="F:ethanolamine kinase activity"/>
    <property type="evidence" value="ECO:0007669"/>
    <property type="project" value="TreeGrafter"/>
</dbReference>
<comment type="caution">
    <text evidence="1">The sequence shown here is derived from an EMBL/GenBank/DDBJ whole genome shotgun (WGS) entry which is preliminary data.</text>
</comment>
<reference evidence="1 2" key="1">
    <citation type="submission" date="2019-02" db="EMBL/GenBank/DDBJ databases">
        <title>Prokaryotic population dynamics and viral predation in marine succession experiment using metagenomics: the confinement effect.</title>
        <authorList>
            <person name="Haro-Moreno J.M."/>
            <person name="Rodriguez-Valera F."/>
            <person name="Lopez-Perez M."/>
        </authorList>
    </citation>
    <scope>NUCLEOTIDE SEQUENCE [LARGE SCALE GENOMIC DNA]</scope>
    <source>
        <strain evidence="1">MED-G163</strain>
    </source>
</reference>
<dbReference type="Gene3D" id="3.90.1200.10">
    <property type="match status" value="1"/>
</dbReference>
<protein>
    <recommendedName>
        <fullName evidence="3">Aminoglycoside phosphotransferase domain-containing protein</fullName>
    </recommendedName>
</protein>
<dbReference type="Proteomes" id="UP000315782">
    <property type="component" value="Unassembled WGS sequence"/>
</dbReference>
<dbReference type="PANTHER" id="PTHR22603">
    <property type="entry name" value="CHOLINE/ETHANOALAMINE KINASE"/>
    <property type="match status" value="1"/>
</dbReference>
<dbReference type="SUPFAM" id="SSF56112">
    <property type="entry name" value="Protein kinase-like (PK-like)"/>
    <property type="match status" value="1"/>
</dbReference>
<dbReference type="Pfam" id="PF01633">
    <property type="entry name" value="Choline_kinase"/>
    <property type="match status" value="1"/>
</dbReference>
<evidence type="ECO:0000313" key="1">
    <source>
        <dbReference type="EMBL" id="RZO22782.1"/>
    </source>
</evidence>
<organism evidence="1 2">
    <name type="scientific">SAR86 cluster bacterium</name>
    <dbReference type="NCBI Taxonomy" id="2030880"/>
    <lineage>
        <taxon>Bacteria</taxon>
        <taxon>Pseudomonadati</taxon>
        <taxon>Pseudomonadota</taxon>
        <taxon>Gammaproteobacteria</taxon>
        <taxon>SAR86 cluster</taxon>
    </lineage>
</organism>
<dbReference type="GO" id="GO:0005737">
    <property type="term" value="C:cytoplasm"/>
    <property type="evidence" value="ECO:0007669"/>
    <property type="project" value="TreeGrafter"/>
</dbReference>
<evidence type="ECO:0008006" key="3">
    <source>
        <dbReference type="Google" id="ProtNLM"/>
    </source>
</evidence>
<proteinExistence type="predicted"/>
<dbReference type="PANTHER" id="PTHR22603:SF66">
    <property type="entry name" value="ETHANOLAMINE KINASE"/>
    <property type="match status" value="1"/>
</dbReference>
<accession>A0A520MNJ3</accession>
<dbReference type="InterPro" id="IPR011009">
    <property type="entry name" value="Kinase-like_dom_sf"/>
</dbReference>
<sequence>MSNLERIFNAYKKELVILETIKTGPVSDIFLCKYKEKKAVIRIDKTWSVQMKFDRSTEVEIINKLQPIKFTPKILHHDVEKKILIWEYIEGKEVFLKSENKKNLLELLGKTIKKLHITEVPKNTKNIFLNSIEFYKKNLLKYSNNKFLDRGFSIFDRLSDNSNEYVLSHNDLNKSNIILNQNLYFLDWEYAGPNDPYFDLASISMSLELNDDDINYLWKGYSGNKSLLDREKLQNWSIFSIFLDYMWRLTVADLSKITNKELQIRALENKLANFL</sequence>
<evidence type="ECO:0000313" key="2">
    <source>
        <dbReference type="Proteomes" id="UP000315782"/>
    </source>
</evidence>
<gene>
    <name evidence="1" type="ORF">EVA96_01140</name>
</gene>
<dbReference type="Gene3D" id="3.30.200.20">
    <property type="entry name" value="Phosphorylase Kinase, domain 1"/>
    <property type="match status" value="1"/>
</dbReference>
<dbReference type="AlphaFoldDB" id="A0A520MNJ3"/>
<dbReference type="EMBL" id="SHBI01000002">
    <property type="protein sequence ID" value="RZO22782.1"/>
    <property type="molecule type" value="Genomic_DNA"/>
</dbReference>
<dbReference type="GO" id="GO:0006646">
    <property type="term" value="P:phosphatidylethanolamine biosynthetic process"/>
    <property type="evidence" value="ECO:0007669"/>
    <property type="project" value="TreeGrafter"/>
</dbReference>
<name>A0A520MNJ3_9GAMM</name>